<comment type="caution">
    <text evidence="2">The sequence shown here is derived from an EMBL/GenBank/DDBJ whole genome shotgun (WGS) entry which is preliminary data.</text>
</comment>
<proteinExistence type="predicted"/>
<keyword evidence="1" id="KW-0175">Coiled coil</keyword>
<sequence>MAENNIKYLNDSNNKEFIEIYEDEIKRLVQKNEVLRVSVEEKENTLNILQHEKAIMQKDLEKVNSVALSMEKLTKQNTLYKEKLESLTNEKVKLNCLVDELRQNALKCEESRELSTKLEIEKQKVASLQEQLKIKDAQLNSLMNDKEANISFIENQAEFVELKEDNEKMKQQLAEEKLQLVEMLLEARMQAKYLVDVAMKEADKIKELANKEIEDTREKAKVMSSNLEKIKNESNTFVSNLIEEVDDILN</sequence>
<gene>
    <name evidence="2" type="ORF">MX635_00945</name>
</gene>
<evidence type="ECO:0000313" key="3">
    <source>
        <dbReference type="Proteomes" id="UP001249945"/>
    </source>
</evidence>
<evidence type="ECO:0000313" key="2">
    <source>
        <dbReference type="EMBL" id="MDT1972957.1"/>
    </source>
</evidence>
<protein>
    <submittedName>
        <fullName evidence="2">Uncharacterized protein</fullName>
    </submittedName>
</protein>
<reference evidence="2" key="1">
    <citation type="submission" date="2022-04" db="EMBL/GenBank/DDBJ databases">
        <title>Draft genome sequences of lactic acid bacteria (LAB) strains involved in meat spoilage.</title>
        <authorList>
            <person name="Palevich N."/>
        </authorList>
    </citation>
    <scope>NUCLEOTIDE SEQUENCE</scope>
    <source>
        <strain evidence="2">9-14</strain>
    </source>
</reference>
<name>A0AAW8R6B5_CARDV</name>
<organism evidence="2 3">
    <name type="scientific">Carnobacterium divergens</name>
    <name type="common">Lactobacillus divergens</name>
    <dbReference type="NCBI Taxonomy" id="2748"/>
    <lineage>
        <taxon>Bacteria</taxon>
        <taxon>Bacillati</taxon>
        <taxon>Bacillota</taxon>
        <taxon>Bacilli</taxon>
        <taxon>Lactobacillales</taxon>
        <taxon>Carnobacteriaceae</taxon>
        <taxon>Carnobacterium</taxon>
    </lineage>
</organism>
<evidence type="ECO:0000256" key="1">
    <source>
        <dbReference type="SAM" id="Coils"/>
    </source>
</evidence>
<dbReference type="RefSeq" id="WP_311779766.1">
    <property type="nucleotide sequence ID" value="NZ_JALRMR010000001.1"/>
</dbReference>
<accession>A0AAW8R6B5</accession>
<dbReference type="Proteomes" id="UP001249945">
    <property type="component" value="Unassembled WGS sequence"/>
</dbReference>
<dbReference type="EMBL" id="JALRMR010000001">
    <property type="protein sequence ID" value="MDT1972957.1"/>
    <property type="molecule type" value="Genomic_DNA"/>
</dbReference>
<feature type="coiled-coil region" evidence="1">
    <location>
        <begin position="18"/>
        <end position="233"/>
    </location>
</feature>
<dbReference type="AlphaFoldDB" id="A0AAW8R6B5"/>